<evidence type="ECO:0000313" key="2">
    <source>
        <dbReference type="EMBL" id="MBH9553053.1"/>
    </source>
</evidence>
<accession>A0A931NB06</accession>
<feature type="region of interest" description="Disordered" evidence="1">
    <location>
        <begin position="18"/>
        <end position="37"/>
    </location>
</feature>
<protein>
    <submittedName>
        <fullName evidence="2">Molybdopterin-dependent oxidoreductase</fullName>
    </submittedName>
</protein>
<sequence>MNKRDLLMGAATAAWLPAQPANAERGTPSRAKGGMSRGPAVLTVSGAIGTGNRGPLDTALDQLMVKQKLSFSRAHTFDYAALQTLPAVTIKPTLEYDQKVHELTGPLLIDVLNVAGARLTPSTSVLIRAIDGYAVQLSLAQLQERRFILALRLDGSPMPLGGLGPVWAVFDADRFPDLASKPLNERFALCPWATYSIEVKTGA</sequence>
<dbReference type="InterPro" id="IPR036374">
    <property type="entry name" value="OxRdtase_Mopterin-bd_sf"/>
</dbReference>
<dbReference type="Proteomes" id="UP000620139">
    <property type="component" value="Unassembled WGS sequence"/>
</dbReference>
<dbReference type="RefSeq" id="WP_198100656.1">
    <property type="nucleotide sequence ID" value="NZ_JAEDAL010000003.1"/>
</dbReference>
<name>A0A931NB06_9BURK</name>
<evidence type="ECO:0000313" key="3">
    <source>
        <dbReference type="Proteomes" id="UP000620139"/>
    </source>
</evidence>
<keyword evidence="3" id="KW-1185">Reference proteome</keyword>
<comment type="caution">
    <text evidence="2">The sequence shown here is derived from an EMBL/GenBank/DDBJ whole genome shotgun (WGS) entry which is preliminary data.</text>
</comment>
<proteinExistence type="predicted"/>
<dbReference type="AlphaFoldDB" id="A0A931NB06"/>
<dbReference type="Gene3D" id="3.90.420.10">
    <property type="entry name" value="Oxidoreductase, molybdopterin-binding domain"/>
    <property type="match status" value="1"/>
</dbReference>
<evidence type="ECO:0000256" key="1">
    <source>
        <dbReference type="SAM" id="MobiDB-lite"/>
    </source>
</evidence>
<gene>
    <name evidence="2" type="ORF">I7X43_09305</name>
</gene>
<reference evidence="2" key="1">
    <citation type="submission" date="2020-12" db="EMBL/GenBank/DDBJ databases">
        <title>The genome sequence of Inhella sp. 4Y17.</title>
        <authorList>
            <person name="Liu Y."/>
        </authorList>
    </citation>
    <scope>NUCLEOTIDE SEQUENCE</scope>
    <source>
        <strain evidence="2">4Y10</strain>
    </source>
</reference>
<dbReference type="SUPFAM" id="SSF56524">
    <property type="entry name" value="Oxidoreductase molybdopterin-binding domain"/>
    <property type="match status" value="1"/>
</dbReference>
<organism evidence="2 3">
    <name type="scientific">Inhella gelatinilytica</name>
    <dbReference type="NCBI Taxonomy" id="2795030"/>
    <lineage>
        <taxon>Bacteria</taxon>
        <taxon>Pseudomonadati</taxon>
        <taxon>Pseudomonadota</taxon>
        <taxon>Betaproteobacteria</taxon>
        <taxon>Burkholderiales</taxon>
        <taxon>Sphaerotilaceae</taxon>
        <taxon>Inhella</taxon>
    </lineage>
</organism>
<dbReference type="EMBL" id="JAEDAL010000003">
    <property type="protein sequence ID" value="MBH9553053.1"/>
    <property type="molecule type" value="Genomic_DNA"/>
</dbReference>